<evidence type="ECO:0000313" key="6">
    <source>
        <dbReference type="EMBL" id="SNX28363.1"/>
    </source>
</evidence>
<evidence type="ECO:0000259" key="5">
    <source>
        <dbReference type="Pfam" id="PF00669"/>
    </source>
</evidence>
<evidence type="ECO:0000256" key="1">
    <source>
        <dbReference type="ARBA" id="ARBA00004365"/>
    </source>
</evidence>
<evidence type="ECO:0000256" key="4">
    <source>
        <dbReference type="ARBA" id="ARBA00023143"/>
    </source>
</evidence>
<name>A0A240DZC3_9BURK</name>
<keyword evidence="6" id="KW-0282">Flagellum</keyword>
<dbReference type="RefSeq" id="WP_096672479.1">
    <property type="nucleotide sequence ID" value="NZ_OANS01000002.1"/>
</dbReference>
<dbReference type="InterPro" id="IPR001029">
    <property type="entry name" value="Flagellin_N"/>
</dbReference>
<feature type="domain" description="Flagellin N-terminal" evidence="5">
    <location>
        <begin position="8"/>
        <end position="133"/>
    </location>
</feature>
<dbReference type="InterPro" id="IPR001492">
    <property type="entry name" value="Flagellin"/>
</dbReference>
<dbReference type="EMBL" id="OANS01000002">
    <property type="protein sequence ID" value="SNX28363.1"/>
    <property type="molecule type" value="Genomic_DNA"/>
</dbReference>
<evidence type="ECO:0000313" key="7">
    <source>
        <dbReference type="Proteomes" id="UP000218069"/>
    </source>
</evidence>
<dbReference type="PANTHER" id="PTHR42792:SF2">
    <property type="entry name" value="FLAGELLIN"/>
    <property type="match status" value="1"/>
</dbReference>
<keyword evidence="4" id="KW-0975">Bacterial flagellum</keyword>
<comment type="subcellular location">
    <subcellularLocation>
        <location evidence="1">Bacterial flagellum</location>
    </subcellularLocation>
    <subcellularLocation>
        <location evidence="2">Secreted</location>
    </subcellularLocation>
</comment>
<keyword evidence="6" id="KW-0966">Cell projection</keyword>
<dbReference type="OrthoDB" id="9796789at2"/>
<evidence type="ECO:0000256" key="3">
    <source>
        <dbReference type="ARBA" id="ARBA00005709"/>
    </source>
</evidence>
<sequence>MSNTITSLASTLTQSVNEVQKGIVETQQQLASGKATLNAAETGVVSRMTAQVAGYGSVTKNLTDAGSAVDVAQSALTSISTIMSQLKGLATQASSAGFASTDRDSLNLTFQNLTNQIQQLVTSASVNGANLLNTDFGLQVTTGIDGTPASQTLINATNVGNLVTALKQLLITGMQITDQTFAATNLTTPVSTIVGSAIGTVAGAVNNSTVTAPIVTFPASGLKAGDSYSITINTPSPVTITLAVTSDMTAAQLATAFSAYISSGTATTYGNFTGTSPATTTSVSGSALTLTATGATSASTATFTNPASSQTQTITLPTTSMAQGNSLTIGNLTFTAGPGPGTTAAGISPSAVSKAFANYINNGVQPDPSIGTFTTTTTAVTQVQTITFRDLASGDSFSAGGLTFLAGSGGATAAQLSTAFLAKIGNSASLSQYGTWSGSKVGGLGTAVSAGGSTTSIAWSYSSAGGQLTNLLTTGTTSTGLASYTLSGQSAVAVPSTITKIGMNANTGTKITGGSAYGVSATVTSSNTFSLTTIDPLTTGSAPGGIALLSQNSNTTTRNTLTFTNTNLLAGTANLFPGDSVTINGLTFTASQTTTPQQVLDAFKNVINSGDTGNLYGTFANTDVGGGSLTGKVSEFTNYFTAIDLGNNVLAIDNKPGNTSTTPPTIAWNTQNAAIANANKATQVITGQIDTVSTAQASLAAATAGIQAQLKNATNIKNGMQKTIDAIANIDPTALQANLQQLNTQQSVDYYLVSQMNTAAAAILSIFR</sequence>
<organism evidence="6 7">
    <name type="scientific">Polynucleobacter meluiroseus</name>
    <dbReference type="NCBI Taxonomy" id="1938814"/>
    <lineage>
        <taxon>Bacteria</taxon>
        <taxon>Pseudomonadati</taxon>
        <taxon>Pseudomonadota</taxon>
        <taxon>Betaproteobacteria</taxon>
        <taxon>Burkholderiales</taxon>
        <taxon>Burkholderiaceae</taxon>
        <taxon>Polynucleobacter</taxon>
    </lineage>
</organism>
<dbReference type="Proteomes" id="UP000218069">
    <property type="component" value="Unassembled WGS sequence"/>
</dbReference>
<dbReference type="SUPFAM" id="SSF64518">
    <property type="entry name" value="Phase 1 flagellin"/>
    <property type="match status" value="1"/>
</dbReference>
<protein>
    <submittedName>
        <fullName evidence="6">Flagellin FlgL</fullName>
    </submittedName>
</protein>
<dbReference type="Pfam" id="PF00669">
    <property type="entry name" value="Flagellin_N"/>
    <property type="match status" value="1"/>
</dbReference>
<dbReference type="GO" id="GO:0009288">
    <property type="term" value="C:bacterial-type flagellum"/>
    <property type="evidence" value="ECO:0007669"/>
    <property type="project" value="UniProtKB-SubCell"/>
</dbReference>
<comment type="similarity">
    <text evidence="3">Belongs to the bacterial flagellin family.</text>
</comment>
<keyword evidence="6" id="KW-0969">Cilium</keyword>
<proteinExistence type="inferred from homology"/>
<accession>A0A240DZC3</accession>
<gene>
    <name evidence="6" type="ORF">SAMN06295945_0693</name>
</gene>
<dbReference type="Gene3D" id="1.20.1330.10">
    <property type="entry name" value="f41 fragment of flagellin, N-terminal domain"/>
    <property type="match status" value="2"/>
</dbReference>
<dbReference type="GO" id="GO:0005198">
    <property type="term" value="F:structural molecule activity"/>
    <property type="evidence" value="ECO:0007669"/>
    <property type="project" value="InterPro"/>
</dbReference>
<evidence type="ECO:0000256" key="2">
    <source>
        <dbReference type="ARBA" id="ARBA00004613"/>
    </source>
</evidence>
<keyword evidence="7" id="KW-1185">Reference proteome</keyword>
<dbReference type="GO" id="GO:0005576">
    <property type="term" value="C:extracellular region"/>
    <property type="evidence" value="ECO:0007669"/>
    <property type="project" value="UniProtKB-SubCell"/>
</dbReference>
<reference evidence="7" key="1">
    <citation type="submission" date="2017-08" db="EMBL/GenBank/DDBJ databases">
        <authorList>
            <person name="Varghese N."/>
            <person name="Submissions S."/>
        </authorList>
    </citation>
    <scope>NUCLEOTIDE SEQUENCE [LARGE SCALE GENOMIC DNA]</scope>
    <source>
        <strain evidence="7">AP-Melu-1000-B4</strain>
    </source>
</reference>
<dbReference type="PANTHER" id="PTHR42792">
    <property type="entry name" value="FLAGELLIN"/>
    <property type="match status" value="1"/>
</dbReference>
<dbReference type="AlphaFoldDB" id="A0A240DZC3"/>